<dbReference type="InterPro" id="IPR032389">
    <property type="entry name" value="GspB_C"/>
</dbReference>
<reference evidence="4" key="1">
    <citation type="submission" date="2020-11" db="EMBL/GenBank/DDBJ databases">
        <title>Bacterial whole genome sequence for Caenimonas sp. DR4.4.</title>
        <authorList>
            <person name="Le V."/>
            <person name="Ko S.-R."/>
            <person name="Ahn C.-Y."/>
            <person name="Oh H.-M."/>
        </authorList>
    </citation>
    <scope>NUCLEOTIDE SEQUENCE</scope>
    <source>
        <strain evidence="4">DR4.4</strain>
    </source>
</reference>
<keyword evidence="2" id="KW-1133">Transmembrane helix</keyword>
<evidence type="ECO:0000313" key="5">
    <source>
        <dbReference type="Proteomes" id="UP000651050"/>
    </source>
</evidence>
<dbReference type="Proteomes" id="UP000651050">
    <property type="component" value="Unassembled WGS sequence"/>
</dbReference>
<keyword evidence="2" id="KW-0472">Membrane</keyword>
<feature type="transmembrane region" description="Helical" evidence="2">
    <location>
        <begin position="44"/>
        <end position="63"/>
    </location>
</feature>
<feature type="region of interest" description="Disordered" evidence="1">
    <location>
        <begin position="14"/>
        <end position="35"/>
    </location>
</feature>
<protein>
    <submittedName>
        <fullName evidence="4">General secretion pathway protein GspB</fullName>
    </submittedName>
</protein>
<evidence type="ECO:0000256" key="1">
    <source>
        <dbReference type="SAM" id="MobiDB-lite"/>
    </source>
</evidence>
<keyword evidence="2" id="KW-0812">Transmembrane</keyword>
<feature type="domain" description="Type II secretion system protein GspB C-terminal" evidence="3">
    <location>
        <begin position="200"/>
        <end position="256"/>
    </location>
</feature>
<accession>A0A931H2E6</accession>
<evidence type="ECO:0000313" key="4">
    <source>
        <dbReference type="EMBL" id="MBG9387254.1"/>
    </source>
</evidence>
<evidence type="ECO:0000256" key="2">
    <source>
        <dbReference type="SAM" id="Phobius"/>
    </source>
</evidence>
<keyword evidence="5" id="KW-1185">Reference proteome</keyword>
<comment type="caution">
    <text evidence="4">The sequence shown here is derived from an EMBL/GenBank/DDBJ whole genome shotgun (WGS) entry which is preliminary data.</text>
</comment>
<dbReference type="RefSeq" id="WP_196985190.1">
    <property type="nucleotide sequence ID" value="NZ_JADWYS010000001.1"/>
</dbReference>
<dbReference type="EMBL" id="JADWYS010000001">
    <property type="protein sequence ID" value="MBG9387254.1"/>
    <property type="molecule type" value="Genomic_DNA"/>
</dbReference>
<proteinExistence type="predicted"/>
<dbReference type="AlphaFoldDB" id="A0A931H2E6"/>
<organism evidence="4 5">
    <name type="scientific">Caenimonas aquaedulcis</name>
    <dbReference type="NCBI Taxonomy" id="2793270"/>
    <lineage>
        <taxon>Bacteria</taxon>
        <taxon>Pseudomonadati</taxon>
        <taxon>Pseudomonadota</taxon>
        <taxon>Betaproteobacteria</taxon>
        <taxon>Burkholderiales</taxon>
        <taxon>Comamonadaceae</taxon>
        <taxon>Caenimonas</taxon>
    </lineage>
</organism>
<dbReference type="GO" id="GO:0015627">
    <property type="term" value="C:type II protein secretion system complex"/>
    <property type="evidence" value="ECO:0007669"/>
    <property type="project" value="InterPro"/>
</dbReference>
<evidence type="ECO:0000259" key="3">
    <source>
        <dbReference type="Pfam" id="PF16537"/>
    </source>
</evidence>
<gene>
    <name evidence="4" type="ORF">I5803_04430</name>
</gene>
<name>A0A931H2E6_9BURK</name>
<feature type="compositionally biased region" description="Low complexity" evidence="1">
    <location>
        <begin position="152"/>
        <end position="161"/>
    </location>
</feature>
<dbReference type="Pfam" id="PF16537">
    <property type="entry name" value="T2SSB"/>
    <property type="match status" value="1"/>
</dbReference>
<feature type="region of interest" description="Disordered" evidence="1">
    <location>
        <begin position="140"/>
        <end position="168"/>
    </location>
</feature>
<sequence>MSYILDALRKADAQREGDPARGIHAQPLQGGGGEAPGWRAKRSLLWAGGIAGLGAIALAAWALRPVPAAPGPAQDVAIAPQAPMRATPPAPAAQVLPPPVVVARAPLIPSPSVVPVQAPAPLAMQASRPEPAPLIAAPAATGQPQGMTPLHGPQGPGMQPQPAGPAPGYIPPPVQGAAPRGPMPPAQPMPPVQGLPADAPKIVINGGVYSANKAQRMLIVNGQVAAEGADLGSGVRLEQITAKSAVLSFRGARYTVGY</sequence>